<evidence type="ECO:0000313" key="4">
    <source>
        <dbReference type="Proteomes" id="UP001054945"/>
    </source>
</evidence>
<dbReference type="Pfam" id="PF00560">
    <property type="entry name" value="LRR_1"/>
    <property type="match status" value="1"/>
</dbReference>
<dbReference type="Proteomes" id="UP001054945">
    <property type="component" value="Unassembled WGS sequence"/>
</dbReference>
<keyword evidence="4" id="KW-1185">Reference proteome</keyword>
<gene>
    <name evidence="3" type="ORF">CEXT_98661</name>
</gene>
<dbReference type="SUPFAM" id="SSF52058">
    <property type="entry name" value="L domain-like"/>
    <property type="match status" value="1"/>
</dbReference>
<dbReference type="Gene3D" id="3.80.10.10">
    <property type="entry name" value="Ribonuclease Inhibitor"/>
    <property type="match status" value="2"/>
</dbReference>
<dbReference type="EMBL" id="BPLR01017758">
    <property type="protein sequence ID" value="GIY94239.1"/>
    <property type="molecule type" value="Genomic_DNA"/>
</dbReference>
<accession>A0AAV4XHU9</accession>
<proteinExistence type="predicted"/>
<comment type="caution">
    <text evidence="3">The sequence shown here is derived from an EMBL/GenBank/DDBJ whole genome shotgun (WGS) entry which is preliminary data.</text>
</comment>
<dbReference type="InterPro" id="IPR050333">
    <property type="entry name" value="SLRP"/>
</dbReference>
<dbReference type="InterPro" id="IPR001611">
    <property type="entry name" value="Leu-rich_rpt"/>
</dbReference>
<dbReference type="InterPro" id="IPR003591">
    <property type="entry name" value="Leu-rich_rpt_typical-subtyp"/>
</dbReference>
<dbReference type="Pfam" id="PF13855">
    <property type="entry name" value="LRR_8"/>
    <property type="match status" value="1"/>
</dbReference>
<keyword evidence="2" id="KW-0677">Repeat</keyword>
<dbReference type="AlphaFoldDB" id="A0AAV4XHU9"/>
<evidence type="ECO:0000256" key="2">
    <source>
        <dbReference type="ARBA" id="ARBA00022737"/>
    </source>
</evidence>
<organism evidence="3 4">
    <name type="scientific">Caerostris extrusa</name>
    <name type="common">Bark spider</name>
    <name type="synonym">Caerostris bankana</name>
    <dbReference type="NCBI Taxonomy" id="172846"/>
    <lineage>
        <taxon>Eukaryota</taxon>
        <taxon>Metazoa</taxon>
        <taxon>Ecdysozoa</taxon>
        <taxon>Arthropoda</taxon>
        <taxon>Chelicerata</taxon>
        <taxon>Arachnida</taxon>
        <taxon>Araneae</taxon>
        <taxon>Araneomorphae</taxon>
        <taxon>Entelegynae</taxon>
        <taxon>Araneoidea</taxon>
        <taxon>Araneidae</taxon>
        <taxon>Caerostris</taxon>
    </lineage>
</organism>
<name>A0AAV4XHU9_CAEEX</name>
<reference evidence="3 4" key="1">
    <citation type="submission" date="2021-06" db="EMBL/GenBank/DDBJ databases">
        <title>Caerostris extrusa draft genome.</title>
        <authorList>
            <person name="Kono N."/>
            <person name="Arakawa K."/>
        </authorList>
    </citation>
    <scope>NUCLEOTIDE SEQUENCE [LARGE SCALE GENOMIC DNA]</scope>
</reference>
<keyword evidence="1" id="KW-0433">Leucine-rich repeat</keyword>
<dbReference type="InterPro" id="IPR032675">
    <property type="entry name" value="LRR_dom_sf"/>
</dbReference>
<dbReference type="SMART" id="SM00369">
    <property type="entry name" value="LRR_TYP"/>
    <property type="match status" value="6"/>
</dbReference>
<dbReference type="PANTHER" id="PTHR45712">
    <property type="entry name" value="AGAP008170-PA"/>
    <property type="match status" value="1"/>
</dbReference>
<dbReference type="PROSITE" id="PS51450">
    <property type="entry name" value="LRR"/>
    <property type="match status" value="1"/>
</dbReference>
<evidence type="ECO:0000256" key="1">
    <source>
        <dbReference type="ARBA" id="ARBA00022614"/>
    </source>
</evidence>
<sequence>MSHVVNILKRSAHENFFNRVAHTADILWICSTNIASLLHHLQWLSLHSNDIDEWPSLPSKPNLRSMFLGDNRVSHLSDGAFSNLHNLTSLDLDQNCIVEVDRHAFPTSLQTLSLSNNLMMQVPTAALHNLRNLTWLQIGGNLIEQLPRPFRLPVKQLHKLDLSHNLLTRLPSAFMNDSDVVTISNLHLEFNYIKDLYESTFKRLSPGKTIIVKQQAFHHSGWYIRWSPRHSQGTGFESQLVGDFSKGS</sequence>
<protein>
    <submittedName>
        <fullName evidence="3">Uncharacterized protein</fullName>
    </submittedName>
</protein>
<evidence type="ECO:0000313" key="3">
    <source>
        <dbReference type="EMBL" id="GIY94239.1"/>
    </source>
</evidence>
<dbReference type="PANTHER" id="PTHR45712:SF22">
    <property type="entry name" value="INSULIN-LIKE GROWTH FACTOR-BINDING PROTEIN COMPLEX ACID LABILE SUBUNIT"/>
    <property type="match status" value="1"/>
</dbReference>